<reference evidence="3 4" key="1">
    <citation type="submission" date="2019-04" db="EMBL/GenBank/DDBJ databases">
        <title>An improved genome assembly and genetic linkage map for asparagus bean, Vigna unguiculata ssp. sesquipedialis.</title>
        <authorList>
            <person name="Xia Q."/>
            <person name="Zhang R."/>
            <person name="Dong Y."/>
        </authorList>
    </citation>
    <scope>NUCLEOTIDE SEQUENCE [LARGE SCALE GENOMIC DNA]</scope>
    <source>
        <tissue evidence="3">Leaf</tissue>
    </source>
</reference>
<organism evidence="3 4">
    <name type="scientific">Vigna unguiculata</name>
    <name type="common">Cowpea</name>
    <dbReference type="NCBI Taxonomy" id="3917"/>
    <lineage>
        <taxon>Eukaryota</taxon>
        <taxon>Viridiplantae</taxon>
        <taxon>Streptophyta</taxon>
        <taxon>Embryophyta</taxon>
        <taxon>Tracheophyta</taxon>
        <taxon>Spermatophyta</taxon>
        <taxon>Magnoliopsida</taxon>
        <taxon>eudicotyledons</taxon>
        <taxon>Gunneridae</taxon>
        <taxon>Pentapetalae</taxon>
        <taxon>rosids</taxon>
        <taxon>fabids</taxon>
        <taxon>Fabales</taxon>
        <taxon>Fabaceae</taxon>
        <taxon>Papilionoideae</taxon>
        <taxon>50 kb inversion clade</taxon>
        <taxon>NPAAA clade</taxon>
        <taxon>indigoferoid/millettioid clade</taxon>
        <taxon>Phaseoleae</taxon>
        <taxon>Vigna</taxon>
    </lineage>
</organism>
<keyword evidence="4" id="KW-1185">Reference proteome</keyword>
<gene>
    <name evidence="3" type="ORF">DEO72_LG8g680</name>
</gene>
<accession>A0A4D6MS03</accession>
<sequence length="208" mass="23704">MHHLKQVHVKECKGLTSVFPASVAKDLMKLKDLVVEECEGLKAIVAEESKEDEIIFPQLMYLEVESCNSLPYLFTSSTAKSLGELKSMKIKECKSIEEIISKEGEESDEKVEIKFEQLRDLYLEKLDELRCFYAANFTLSFPSLEEVHVINCSSMKTFSASNKIDHSIKWYYSEYARARMETDLNSALHRTSEEEAPDASSAIISVIQ</sequence>
<dbReference type="InterPro" id="IPR050905">
    <property type="entry name" value="Plant_NBS-LRR"/>
</dbReference>
<dbReference type="EMBL" id="CP039352">
    <property type="protein sequence ID" value="QCE02665.1"/>
    <property type="molecule type" value="Genomic_DNA"/>
</dbReference>
<dbReference type="InterPro" id="IPR057135">
    <property type="entry name" value="At4g27190-like_LRR"/>
</dbReference>
<dbReference type="PANTHER" id="PTHR33463">
    <property type="entry name" value="NB-ARC DOMAIN-CONTAINING PROTEIN-RELATED"/>
    <property type="match status" value="1"/>
</dbReference>
<dbReference type="InterPro" id="IPR032675">
    <property type="entry name" value="LRR_dom_sf"/>
</dbReference>
<dbReference type="Gene3D" id="3.80.10.10">
    <property type="entry name" value="Ribonuclease Inhibitor"/>
    <property type="match status" value="1"/>
</dbReference>
<name>A0A4D6MS03_VIGUN</name>
<dbReference type="Proteomes" id="UP000501690">
    <property type="component" value="Linkage Group LG8"/>
</dbReference>
<dbReference type="SUPFAM" id="SSF52047">
    <property type="entry name" value="RNI-like"/>
    <property type="match status" value="1"/>
</dbReference>
<dbReference type="Pfam" id="PF23247">
    <property type="entry name" value="LRR_RPS2"/>
    <property type="match status" value="2"/>
</dbReference>
<evidence type="ECO:0000313" key="4">
    <source>
        <dbReference type="Proteomes" id="UP000501690"/>
    </source>
</evidence>
<feature type="domain" description="Disease resistance protein At4g27190-like leucine-rich repeats" evidence="2">
    <location>
        <begin position="1"/>
        <end position="39"/>
    </location>
</feature>
<dbReference type="PANTHER" id="PTHR33463:SF196">
    <property type="entry name" value="NB-ARC DOMAIN DISEASE RESISTANCE PROTEIN"/>
    <property type="match status" value="1"/>
</dbReference>
<evidence type="ECO:0000259" key="2">
    <source>
        <dbReference type="Pfam" id="PF23247"/>
    </source>
</evidence>
<proteinExistence type="predicted"/>
<feature type="domain" description="Disease resistance protein At4g27190-like leucine-rich repeats" evidence="2">
    <location>
        <begin position="41"/>
        <end position="159"/>
    </location>
</feature>
<evidence type="ECO:0000256" key="1">
    <source>
        <dbReference type="ARBA" id="ARBA00022821"/>
    </source>
</evidence>
<protein>
    <recommendedName>
        <fullName evidence="2">Disease resistance protein At4g27190-like leucine-rich repeats domain-containing protein</fullName>
    </recommendedName>
</protein>
<evidence type="ECO:0000313" key="3">
    <source>
        <dbReference type="EMBL" id="QCE02665.1"/>
    </source>
</evidence>
<dbReference type="AlphaFoldDB" id="A0A4D6MS03"/>
<keyword evidence="1" id="KW-0611">Plant defense</keyword>